<dbReference type="HOGENOM" id="CLU_1805458_0_0_4"/>
<reference evidence="1 2" key="1">
    <citation type="submission" date="2010-03" db="EMBL/GenBank/DDBJ databases">
        <title>Complete sequence of Sideroxydans lithotrophicus ES-1.</title>
        <authorList>
            <consortium name="US DOE Joint Genome Institute"/>
            <person name="Lucas S."/>
            <person name="Copeland A."/>
            <person name="Lapidus A."/>
            <person name="Cheng J.-F."/>
            <person name="Bruce D."/>
            <person name="Goodwin L."/>
            <person name="Pitluck S."/>
            <person name="Munk A.C."/>
            <person name="Detter J.C."/>
            <person name="Han C."/>
            <person name="Tapia R."/>
            <person name="Larimer F."/>
            <person name="Land M."/>
            <person name="Hauser L."/>
            <person name="Kyrpides N."/>
            <person name="Ivanova N."/>
            <person name="Emerson D."/>
            <person name="Woyke T."/>
        </authorList>
    </citation>
    <scope>NUCLEOTIDE SEQUENCE [LARGE SCALE GENOMIC DNA]</scope>
    <source>
        <strain evidence="1 2">ES-1</strain>
    </source>
</reference>
<evidence type="ECO:0000313" key="1">
    <source>
        <dbReference type="EMBL" id="ADE12172.1"/>
    </source>
</evidence>
<organism evidence="1 2">
    <name type="scientific">Sideroxydans lithotrophicus (strain ES-1)</name>
    <dbReference type="NCBI Taxonomy" id="580332"/>
    <lineage>
        <taxon>Bacteria</taxon>
        <taxon>Pseudomonadati</taxon>
        <taxon>Pseudomonadota</taxon>
        <taxon>Betaproteobacteria</taxon>
        <taxon>Nitrosomonadales</taxon>
        <taxon>Gallionellaceae</taxon>
        <taxon>Sideroxydans</taxon>
    </lineage>
</organism>
<gene>
    <name evidence="1" type="ordered locus">Slit_1943</name>
</gene>
<dbReference type="KEGG" id="slt:Slit_1943"/>
<dbReference type="RefSeq" id="WP_013030070.1">
    <property type="nucleotide sequence ID" value="NC_013959.1"/>
</dbReference>
<proteinExistence type="predicted"/>
<dbReference type="AlphaFoldDB" id="D5CT86"/>
<dbReference type="EMBL" id="CP001965">
    <property type="protein sequence ID" value="ADE12172.1"/>
    <property type="molecule type" value="Genomic_DNA"/>
</dbReference>
<protein>
    <submittedName>
        <fullName evidence="1">Uncharacterized protein</fullName>
    </submittedName>
</protein>
<accession>D5CT86</accession>
<dbReference type="Proteomes" id="UP000001625">
    <property type="component" value="Chromosome"/>
</dbReference>
<evidence type="ECO:0000313" key="2">
    <source>
        <dbReference type="Proteomes" id="UP000001625"/>
    </source>
</evidence>
<keyword evidence="2" id="KW-1185">Reference proteome</keyword>
<name>D5CT86_SIDLE</name>
<dbReference type="STRING" id="580332.Slit_1943"/>
<sequence length="150" mass="17001">MTIDKDDPRSLLISFLEGLPQTIRTEAFLFIIVYAIGTDVPDNREDFESVVRDYLSKSGIRGIGAVICAIAVIDHHFFDVAAKFEAAESMLKELSCSKPDFPQDSLLSIPLRRRHADLALEDWQKLRATKLTARKLQDFEYSQLMPPLDT</sequence>